<dbReference type="PANTHER" id="PTHR33371">
    <property type="entry name" value="INTERMEMBRANE PHOSPHOLIPID TRANSPORT SYSTEM BINDING PROTEIN MLAD-RELATED"/>
    <property type="match status" value="1"/>
</dbReference>
<sequence length="328" mass="35924">MFDVKKEFMWSKLKVGIVVTSALLLLLFAVFFAGGIEDVFSPKIEIKAQIKDVRGLRKGSPVWISGIEIGAVKGISLHAEHGTIVTMSIDKKSAKYIRKDSTVTVQTIGLLGDKYIEISHGSPDVAPVSHGDVIKGVEQIEIKDIVKAGSIALSKITEFIGDLNVFLKKIEKSATGIANSKFLTDPQLYNDLRDASKSLSTILKDFKDSDGTVKKLIEDPSLYNKMLSAASSVETFGKKVTEGDGSLKKLAEDPMLYENLSKASKQLSEILEKIEAGEGVAGSLVKDKKLENEFKESVSELKTLTKDLSELVKDIKANPKKYFKFSVF</sequence>
<evidence type="ECO:0000259" key="1">
    <source>
        <dbReference type="Pfam" id="PF02470"/>
    </source>
</evidence>
<protein>
    <submittedName>
        <fullName evidence="2">MCE family protein</fullName>
    </submittedName>
</protein>
<proteinExistence type="predicted"/>
<reference evidence="2" key="1">
    <citation type="submission" date="2019-10" db="EMBL/GenBank/DDBJ databases">
        <title>Metagenomic sequencing of thiosulfate-disproportionating enrichment culture.</title>
        <authorList>
            <person name="Umezawa K."/>
            <person name="Kojima H."/>
            <person name="Fukui M."/>
        </authorList>
    </citation>
    <scope>NUCLEOTIDE SEQUENCE</scope>
    <source>
        <strain evidence="2">45J</strain>
    </source>
</reference>
<dbReference type="AlphaFoldDB" id="A0A5J4L4U2"/>
<dbReference type="PANTHER" id="PTHR33371:SF4">
    <property type="entry name" value="INTERMEMBRANE PHOSPHOLIPID TRANSPORT SYSTEM BINDING PROTEIN MLAD"/>
    <property type="match status" value="1"/>
</dbReference>
<gene>
    <name evidence="2" type="ORF">A45J_1658</name>
</gene>
<comment type="caution">
    <text evidence="2">The sequence shown here is derived from an EMBL/GenBank/DDBJ whole genome shotgun (WGS) entry which is preliminary data.</text>
</comment>
<organism evidence="2">
    <name type="scientific">hot springs metagenome</name>
    <dbReference type="NCBI Taxonomy" id="433727"/>
    <lineage>
        <taxon>unclassified sequences</taxon>
        <taxon>metagenomes</taxon>
        <taxon>ecological metagenomes</taxon>
    </lineage>
</organism>
<dbReference type="InterPro" id="IPR003399">
    <property type="entry name" value="Mce/MlaD"/>
</dbReference>
<dbReference type="InterPro" id="IPR052336">
    <property type="entry name" value="MlaD_Phospholipid_Transporter"/>
</dbReference>
<feature type="domain" description="Mce/MlaD" evidence="1">
    <location>
        <begin position="43"/>
        <end position="120"/>
    </location>
</feature>
<evidence type="ECO:0000313" key="2">
    <source>
        <dbReference type="EMBL" id="GER93900.1"/>
    </source>
</evidence>
<dbReference type="Pfam" id="PF02470">
    <property type="entry name" value="MlaD"/>
    <property type="match status" value="1"/>
</dbReference>
<dbReference type="EMBL" id="BLAB01000001">
    <property type="protein sequence ID" value="GER93900.1"/>
    <property type="molecule type" value="Genomic_DNA"/>
</dbReference>
<accession>A0A5J4L4U2</accession>
<name>A0A5J4L4U2_9ZZZZ</name>